<reference evidence="1" key="1">
    <citation type="submission" date="2020-10" db="EMBL/GenBank/DDBJ databases">
        <authorList>
            <person name="Castelo-Branco R."/>
            <person name="Eusebio N."/>
            <person name="Adriana R."/>
            <person name="Vieira A."/>
            <person name="Brugerolle De Fraissinette N."/>
            <person name="Rezende De Castro R."/>
            <person name="Schneider M.P."/>
            <person name="Vasconcelos V."/>
            <person name="Leao P.N."/>
        </authorList>
    </citation>
    <scope>NUCLEOTIDE SEQUENCE</scope>
    <source>
        <strain evidence="1">LEGE 06105</strain>
    </source>
</reference>
<gene>
    <name evidence="1" type="ORF">IQ247_25850</name>
</gene>
<organism evidence="1 2">
    <name type="scientific">Plectonema cf. radiosum LEGE 06105</name>
    <dbReference type="NCBI Taxonomy" id="945769"/>
    <lineage>
        <taxon>Bacteria</taxon>
        <taxon>Bacillati</taxon>
        <taxon>Cyanobacteriota</taxon>
        <taxon>Cyanophyceae</taxon>
        <taxon>Oscillatoriophycideae</taxon>
        <taxon>Oscillatoriales</taxon>
        <taxon>Microcoleaceae</taxon>
        <taxon>Plectonema</taxon>
    </lineage>
</organism>
<sequence>MCGQTKAMPIYVITCRTKKLQAIDKYPELLGSNYQSLTWRVGDKIMLEKLLLAISITFSLNVFMQIQVPLRNDSEDIYAPQVDRTPQILVRMLQK</sequence>
<dbReference type="EMBL" id="JADEWL010000134">
    <property type="protein sequence ID" value="MBE9216044.1"/>
    <property type="molecule type" value="Genomic_DNA"/>
</dbReference>
<dbReference type="Proteomes" id="UP000620559">
    <property type="component" value="Unassembled WGS sequence"/>
</dbReference>
<dbReference type="AlphaFoldDB" id="A0A8J7JVP5"/>
<evidence type="ECO:0000313" key="2">
    <source>
        <dbReference type="Proteomes" id="UP000620559"/>
    </source>
</evidence>
<dbReference type="RefSeq" id="WP_228060044.1">
    <property type="nucleotide sequence ID" value="NZ_JADEWL010000134.1"/>
</dbReference>
<evidence type="ECO:0000313" key="1">
    <source>
        <dbReference type="EMBL" id="MBE9216044.1"/>
    </source>
</evidence>
<protein>
    <submittedName>
        <fullName evidence="1">Uncharacterized protein</fullName>
    </submittedName>
</protein>
<name>A0A8J7JVP5_9CYAN</name>
<proteinExistence type="predicted"/>
<comment type="caution">
    <text evidence="1">The sequence shown here is derived from an EMBL/GenBank/DDBJ whole genome shotgun (WGS) entry which is preliminary data.</text>
</comment>
<keyword evidence="2" id="KW-1185">Reference proteome</keyword>
<accession>A0A8J7JVP5</accession>